<dbReference type="AlphaFoldDB" id="A0A0U2YH64"/>
<dbReference type="Gene3D" id="1.10.287.70">
    <property type="match status" value="1"/>
</dbReference>
<feature type="transmembrane region" description="Helical" evidence="1">
    <location>
        <begin position="6"/>
        <end position="27"/>
    </location>
</feature>
<keyword evidence="1" id="KW-0472">Membrane</keyword>
<evidence type="ECO:0000259" key="2">
    <source>
        <dbReference type="Pfam" id="PF07885"/>
    </source>
</evidence>
<feature type="domain" description="Potassium channel" evidence="2">
    <location>
        <begin position="73"/>
        <end position="154"/>
    </location>
</feature>
<dbReference type="OrthoDB" id="3422146at2"/>
<protein>
    <recommendedName>
        <fullName evidence="2">Potassium channel domain-containing protein</fullName>
    </recommendedName>
</protein>
<evidence type="ECO:0000313" key="3">
    <source>
        <dbReference type="EMBL" id="ALS73978.1"/>
    </source>
</evidence>
<evidence type="ECO:0000313" key="4">
    <source>
        <dbReference type="Proteomes" id="UP000067683"/>
    </source>
</evidence>
<dbReference type="RefSeq" id="WP_058380686.1">
    <property type="nucleotide sequence ID" value="NZ_CP013659.2"/>
</dbReference>
<keyword evidence="1" id="KW-0812">Transmembrane</keyword>
<dbReference type="InterPro" id="IPR013099">
    <property type="entry name" value="K_chnl_dom"/>
</dbReference>
<dbReference type="SUPFAM" id="SSF81324">
    <property type="entry name" value="Voltage-gated potassium channels"/>
    <property type="match status" value="1"/>
</dbReference>
<reference evidence="3" key="1">
    <citation type="submission" date="2016-01" db="EMBL/GenBank/DDBJ databases">
        <title>Complete genome of Planococcus rifietoensis type strain M8.</title>
        <authorList>
            <person name="See-Too W.S."/>
        </authorList>
    </citation>
    <scope>NUCLEOTIDE SEQUENCE [LARGE SCALE GENOMIC DNA]</scope>
    <source>
        <strain evidence="3">M8</strain>
    </source>
</reference>
<dbReference type="KEGG" id="prt:AUC31_01345"/>
<dbReference type="STRING" id="200991.AUC31_01345"/>
<evidence type="ECO:0000256" key="1">
    <source>
        <dbReference type="SAM" id="Phobius"/>
    </source>
</evidence>
<dbReference type="Proteomes" id="UP000067683">
    <property type="component" value="Chromosome"/>
</dbReference>
<accession>A0A0U2YH64</accession>
<dbReference type="Pfam" id="PF07885">
    <property type="entry name" value="Ion_trans_2"/>
    <property type="match status" value="1"/>
</dbReference>
<keyword evidence="1" id="KW-1133">Transmembrane helix</keyword>
<gene>
    <name evidence="3" type="ORF">AUC31_01345</name>
</gene>
<name>A0A0U2YH64_9BACL</name>
<keyword evidence="4" id="KW-1185">Reference proteome</keyword>
<feature type="transmembrane region" description="Helical" evidence="1">
    <location>
        <begin position="56"/>
        <end position="80"/>
    </location>
</feature>
<proteinExistence type="predicted"/>
<feature type="transmembrane region" description="Helical" evidence="1">
    <location>
        <begin position="126"/>
        <end position="150"/>
    </location>
</feature>
<organism evidence="3 4">
    <name type="scientific">Planococcus rifietoensis</name>
    <dbReference type="NCBI Taxonomy" id="200991"/>
    <lineage>
        <taxon>Bacteria</taxon>
        <taxon>Bacillati</taxon>
        <taxon>Bacillota</taxon>
        <taxon>Bacilli</taxon>
        <taxon>Bacillales</taxon>
        <taxon>Caryophanaceae</taxon>
        <taxon>Planococcus</taxon>
    </lineage>
</organism>
<dbReference type="EMBL" id="CP013659">
    <property type="protein sequence ID" value="ALS73978.1"/>
    <property type="molecule type" value="Genomic_DNA"/>
</dbReference>
<sequence>MDQLYLIIGIIIVVLTLTDFIWTTLWVDGGAGPLTHKLTSAYWTLHKQVSRNNSKFLSLAGPIILVSTLATWIFLLWAGWTFIFASSDMIVDTKDGGPLSWVEYAYYAGYLIFTLGNGEFAPDDGIWQIVAIFATGTGMLFITFGVTYLLQVLSAVSEKRSLAASISGIAADPASFVNTAWNGKNFDNLNLLLDTFANELSNAVSKYNAYPVLHYYRSSTHDRSLPVNIVVLDESLTFLQHGIPKDIQPNALLMQELSSSVTSYLDTLHSSSIDASTVVPPHQVLANLDASIPTVDAKSYEKTMESFKLRRRKLLGLVEMTGESWPGTANDLE</sequence>